<organism evidence="4 5">
    <name type="scientific">Labeo rohita</name>
    <name type="common">Indian major carp</name>
    <name type="synonym">Cyprinus rohita</name>
    <dbReference type="NCBI Taxonomy" id="84645"/>
    <lineage>
        <taxon>Eukaryota</taxon>
        <taxon>Metazoa</taxon>
        <taxon>Chordata</taxon>
        <taxon>Craniata</taxon>
        <taxon>Vertebrata</taxon>
        <taxon>Euteleostomi</taxon>
        <taxon>Actinopterygii</taxon>
        <taxon>Neopterygii</taxon>
        <taxon>Teleostei</taxon>
        <taxon>Ostariophysi</taxon>
        <taxon>Cypriniformes</taxon>
        <taxon>Cyprinidae</taxon>
        <taxon>Labeoninae</taxon>
        <taxon>Labeonini</taxon>
        <taxon>Labeo</taxon>
    </lineage>
</organism>
<gene>
    <name evidence="4" type="ORF">H4Q32_019208</name>
</gene>
<evidence type="ECO:0000256" key="2">
    <source>
        <dbReference type="SAM" id="MobiDB-lite"/>
    </source>
</evidence>
<evidence type="ECO:0000256" key="1">
    <source>
        <dbReference type="PROSITE-ProRule" id="PRU00047"/>
    </source>
</evidence>
<dbReference type="InterPro" id="IPR036875">
    <property type="entry name" value="Znf_CCHC_sf"/>
</dbReference>
<dbReference type="PANTHER" id="PTHR15503:SF36">
    <property type="entry name" value="RETROTRANSPOSON GAG-LIKE PROTEIN 5"/>
    <property type="match status" value="1"/>
</dbReference>
<protein>
    <submittedName>
        <fullName evidence="4">Retrotransposon-derived protein PEG10</fullName>
    </submittedName>
</protein>
<reference evidence="4 5" key="1">
    <citation type="submission" date="2022-01" db="EMBL/GenBank/DDBJ databases">
        <title>A high-quality chromosome-level genome assembly of rohu carp, Labeo rohita.</title>
        <authorList>
            <person name="Arick M.A. II"/>
            <person name="Hsu C.-Y."/>
            <person name="Magbanua Z."/>
            <person name="Pechanova O."/>
            <person name="Grover C."/>
            <person name="Miller E."/>
            <person name="Thrash A."/>
            <person name="Ezzel L."/>
            <person name="Alam S."/>
            <person name="Benzie J."/>
            <person name="Hamilton M."/>
            <person name="Karsi A."/>
            <person name="Lawrence M.L."/>
            <person name="Peterson D.G."/>
        </authorList>
    </citation>
    <scope>NUCLEOTIDE SEQUENCE [LARGE SCALE GENOMIC DNA]</scope>
    <source>
        <strain evidence="5">BAU-BD-2019</strain>
        <tissue evidence="4">Blood</tissue>
    </source>
</reference>
<dbReference type="PANTHER" id="PTHR15503">
    <property type="entry name" value="LDOC1 RELATED"/>
    <property type="match status" value="1"/>
</dbReference>
<evidence type="ECO:0000313" key="5">
    <source>
        <dbReference type="Proteomes" id="UP000830375"/>
    </source>
</evidence>
<dbReference type="Pfam" id="PF03732">
    <property type="entry name" value="Retrotrans_gag"/>
    <property type="match status" value="1"/>
</dbReference>
<evidence type="ECO:0000313" key="4">
    <source>
        <dbReference type="EMBL" id="KAI2651180.1"/>
    </source>
</evidence>
<proteinExistence type="predicted"/>
<dbReference type="InterPro" id="IPR032567">
    <property type="entry name" value="RTL1-rel"/>
</dbReference>
<keyword evidence="1" id="KW-0863">Zinc-finger</keyword>
<accession>A0ABQ8LL73</accession>
<keyword evidence="1" id="KW-0862">Zinc</keyword>
<dbReference type="InterPro" id="IPR005162">
    <property type="entry name" value="Retrotrans_gag_dom"/>
</dbReference>
<sequence length="259" mass="28577">MSSIHQLFDRLPGVSPSPSPPSCNRPTPVAEARLPPPKPFAGDPSSCQGFLTQCSLTFEVQPSSFPKDRSKIAYIITLLSNKALSWASAVWESKDAWCESYAAFEEEFKRVFDHTVSSREASKRLLTLNQGSRSTADFVIEFWTIAEGSGWNNEALMVCFQGGLSEPLQDELVTRELAADLDSLIPSLDNRLREASLSPEQLHDSLEDMQLGRSRLSPNERERRTRERCCLYCGASGHFRSTCPELSGNGCPCPATGGL</sequence>
<dbReference type="Proteomes" id="UP000830375">
    <property type="component" value="Unassembled WGS sequence"/>
</dbReference>
<dbReference type="PROSITE" id="PS50158">
    <property type="entry name" value="ZF_CCHC"/>
    <property type="match status" value="1"/>
</dbReference>
<keyword evidence="5" id="KW-1185">Reference proteome</keyword>
<keyword evidence="1" id="KW-0479">Metal-binding</keyword>
<evidence type="ECO:0000259" key="3">
    <source>
        <dbReference type="PROSITE" id="PS50158"/>
    </source>
</evidence>
<name>A0ABQ8LL73_LABRO</name>
<feature type="domain" description="CCHC-type" evidence="3">
    <location>
        <begin position="230"/>
        <end position="245"/>
    </location>
</feature>
<dbReference type="InterPro" id="IPR001878">
    <property type="entry name" value="Znf_CCHC"/>
</dbReference>
<dbReference type="EMBL" id="JACTAM010000021">
    <property type="protein sequence ID" value="KAI2651180.1"/>
    <property type="molecule type" value="Genomic_DNA"/>
</dbReference>
<dbReference type="SUPFAM" id="SSF57756">
    <property type="entry name" value="Retrovirus zinc finger-like domains"/>
    <property type="match status" value="1"/>
</dbReference>
<feature type="region of interest" description="Disordered" evidence="2">
    <location>
        <begin position="1"/>
        <end position="38"/>
    </location>
</feature>
<comment type="caution">
    <text evidence="4">The sequence shown here is derived from an EMBL/GenBank/DDBJ whole genome shotgun (WGS) entry which is preliminary data.</text>
</comment>